<name>A0A8B7XFL6_ACAPL</name>
<feature type="domain" description="G-protein coupled receptors family 1 profile" evidence="9">
    <location>
        <begin position="50"/>
        <end position="316"/>
    </location>
</feature>
<dbReference type="Pfam" id="PF00001">
    <property type="entry name" value="7tm_1"/>
    <property type="match status" value="1"/>
</dbReference>
<accession>A0A8B7XFL6</accession>
<organism evidence="10 11">
    <name type="scientific">Acanthaster planci</name>
    <name type="common">Crown-of-thorns starfish</name>
    <dbReference type="NCBI Taxonomy" id="133434"/>
    <lineage>
        <taxon>Eukaryota</taxon>
        <taxon>Metazoa</taxon>
        <taxon>Echinodermata</taxon>
        <taxon>Eleutherozoa</taxon>
        <taxon>Asterozoa</taxon>
        <taxon>Asteroidea</taxon>
        <taxon>Valvatacea</taxon>
        <taxon>Valvatida</taxon>
        <taxon>Acanthasteridae</taxon>
        <taxon>Acanthaster</taxon>
    </lineage>
</organism>
<dbReference type="Proteomes" id="UP000694845">
    <property type="component" value="Unplaced"/>
</dbReference>
<feature type="transmembrane region" description="Helical" evidence="8">
    <location>
        <begin position="218"/>
        <end position="239"/>
    </location>
</feature>
<evidence type="ECO:0000256" key="5">
    <source>
        <dbReference type="ARBA" id="ARBA00023136"/>
    </source>
</evidence>
<evidence type="ECO:0000256" key="8">
    <source>
        <dbReference type="SAM" id="Phobius"/>
    </source>
</evidence>
<proteinExistence type="predicted"/>
<evidence type="ECO:0000256" key="3">
    <source>
        <dbReference type="ARBA" id="ARBA00022989"/>
    </source>
</evidence>
<dbReference type="AlphaFoldDB" id="A0A8B7XFL6"/>
<dbReference type="Gene3D" id="1.20.1070.10">
    <property type="entry name" value="Rhodopsin 7-helix transmembrane proteins"/>
    <property type="match status" value="1"/>
</dbReference>
<dbReference type="PRINTS" id="PR00237">
    <property type="entry name" value="GPCRRHODOPSN"/>
</dbReference>
<feature type="transmembrane region" description="Helical" evidence="8">
    <location>
        <begin position="157"/>
        <end position="178"/>
    </location>
</feature>
<evidence type="ECO:0000256" key="1">
    <source>
        <dbReference type="ARBA" id="ARBA00004141"/>
    </source>
</evidence>
<dbReference type="CDD" id="cd00637">
    <property type="entry name" value="7tm_classA_rhodopsin-like"/>
    <property type="match status" value="1"/>
</dbReference>
<comment type="subcellular location">
    <subcellularLocation>
        <location evidence="1">Membrane</location>
        <topology evidence="1">Multi-pass membrane protein</topology>
    </subcellularLocation>
</comment>
<dbReference type="PANTHER" id="PTHR24243">
    <property type="entry name" value="G-PROTEIN COUPLED RECEPTOR"/>
    <property type="match status" value="1"/>
</dbReference>
<reference evidence="11" key="1">
    <citation type="submission" date="2025-08" db="UniProtKB">
        <authorList>
            <consortium name="RefSeq"/>
        </authorList>
    </citation>
    <scope>IDENTIFICATION</scope>
</reference>
<evidence type="ECO:0000256" key="2">
    <source>
        <dbReference type="ARBA" id="ARBA00022692"/>
    </source>
</evidence>
<dbReference type="OMA" id="WMLIVNG"/>
<evidence type="ECO:0000256" key="6">
    <source>
        <dbReference type="ARBA" id="ARBA00023170"/>
    </source>
</evidence>
<feature type="transmembrane region" description="Helical" evidence="8">
    <location>
        <begin position="36"/>
        <end position="59"/>
    </location>
</feature>
<feature type="transmembrane region" description="Helical" evidence="8">
    <location>
        <begin position="260"/>
        <end position="279"/>
    </location>
</feature>
<evidence type="ECO:0000256" key="7">
    <source>
        <dbReference type="ARBA" id="ARBA00023224"/>
    </source>
</evidence>
<dbReference type="InterPro" id="IPR017452">
    <property type="entry name" value="GPCR_Rhodpsn_7TM"/>
</dbReference>
<keyword evidence="10" id="KW-1185">Reference proteome</keyword>
<dbReference type="OrthoDB" id="10036964at2759"/>
<dbReference type="SUPFAM" id="SSF81321">
    <property type="entry name" value="Family A G protein-coupled receptor-like"/>
    <property type="match status" value="1"/>
</dbReference>
<keyword evidence="4" id="KW-0297">G-protein coupled receptor</keyword>
<keyword evidence="5 8" id="KW-0472">Membrane</keyword>
<keyword evidence="6" id="KW-0675">Receptor</keyword>
<evidence type="ECO:0000259" key="9">
    <source>
        <dbReference type="PROSITE" id="PS50262"/>
    </source>
</evidence>
<evidence type="ECO:0000313" key="11">
    <source>
        <dbReference type="RefSeq" id="XP_022079559.1"/>
    </source>
</evidence>
<dbReference type="GO" id="GO:0005886">
    <property type="term" value="C:plasma membrane"/>
    <property type="evidence" value="ECO:0007669"/>
    <property type="project" value="TreeGrafter"/>
</dbReference>
<dbReference type="InterPro" id="IPR000276">
    <property type="entry name" value="GPCR_Rhodpsn"/>
</dbReference>
<dbReference type="RefSeq" id="XP_022079559.1">
    <property type="nucleotide sequence ID" value="XM_022223867.1"/>
</dbReference>
<dbReference type="KEGG" id="aplc:110973216"/>
<dbReference type="GeneID" id="110973216"/>
<keyword evidence="7" id="KW-0807">Transducer</keyword>
<gene>
    <name evidence="11" type="primary">LOC110973216</name>
</gene>
<evidence type="ECO:0000313" key="10">
    <source>
        <dbReference type="Proteomes" id="UP000694845"/>
    </source>
</evidence>
<sequence length="364" mass="40684">MDWNMNYTNPICSDTFQVAANATDLLSYSPAARTTITVFLPILLIFGILNNIAFLIVVFRVRGMKTVTNACLANLAIADIIFLVTAIGQRLYTYCKSPIYADAAPIGLVGCELGNLTKSTTYLAALCSVTLVSMERYEGVCHPQRSHNRTGTKTYRWLLLASWLGALTVSATFIPSYLKYETVCLIWPEEFSHWPGTWSTCNPVERWWTIYTHVAQTIPFIVAFFINVALYVNIVRGLNASVRRARLTSLKDKNARLRNQIAWMLIVNGLVFFVLLGPYEILSLVKAVTPMGTTAVLEEIFKCLSYTNSAINPVIYISMSSRYRAAFGVVFLPPFGKNKFRKANNTSQNSAISSLLDICRDSQV</sequence>
<dbReference type="PANTHER" id="PTHR24243:SF208">
    <property type="entry name" value="PYROKININ-1 RECEPTOR"/>
    <property type="match status" value="1"/>
</dbReference>
<keyword evidence="3 8" id="KW-1133">Transmembrane helix</keyword>
<protein>
    <submittedName>
        <fullName evidence="11">Kappa-type opioid receptor-like</fullName>
    </submittedName>
</protein>
<keyword evidence="2 8" id="KW-0812">Transmembrane</keyword>
<dbReference type="GO" id="GO:0004930">
    <property type="term" value="F:G protein-coupled receptor activity"/>
    <property type="evidence" value="ECO:0007669"/>
    <property type="project" value="UniProtKB-KW"/>
</dbReference>
<dbReference type="PROSITE" id="PS50262">
    <property type="entry name" value="G_PROTEIN_RECEP_F1_2"/>
    <property type="match status" value="1"/>
</dbReference>
<evidence type="ECO:0000256" key="4">
    <source>
        <dbReference type="ARBA" id="ARBA00023040"/>
    </source>
</evidence>